<dbReference type="AlphaFoldDB" id="A0A2M7PPM8"/>
<dbReference type="Proteomes" id="UP000230646">
    <property type="component" value="Unassembled WGS sequence"/>
</dbReference>
<comment type="caution">
    <text evidence="1">The sequence shown here is derived from an EMBL/GenBank/DDBJ whole genome shotgun (WGS) entry which is preliminary data.</text>
</comment>
<gene>
    <name evidence="1" type="ORF">COZ07_05230</name>
</gene>
<dbReference type="EMBL" id="PFKO01000201">
    <property type="protein sequence ID" value="PIY32568.1"/>
    <property type="molecule type" value="Genomic_DNA"/>
</dbReference>
<name>A0A2M7PPM8_9BACT</name>
<dbReference type="RefSeq" id="WP_406607541.1">
    <property type="nucleotide sequence ID" value="NZ_PFKO01000201.1"/>
</dbReference>
<sequence>MNSAEKKIIIPEIAIPRPDQLESNVGQEEAKEYEFNKIKLDSIKQLIIKTNSPKGFFGYLLYGNS</sequence>
<accession>A0A2M7PPM8</accession>
<organism evidence="1 2">
    <name type="scientific">Candidatus Infernicultor aquiphilus</name>
    <dbReference type="NCBI Taxonomy" id="1805029"/>
    <lineage>
        <taxon>Bacteria</taxon>
        <taxon>Pseudomonadati</taxon>
        <taxon>Atribacterota</taxon>
        <taxon>Candidatus Phoenicimicrobiia</taxon>
        <taxon>Candidatus Pheonicimicrobiales</taxon>
        <taxon>Candidatus Phoenicimicrobiaceae</taxon>
        <taxon>Candidatus Infernicultor</taxon>
    </lineage>
</organism>
<reference evidence="1 2" key="1">
    <citation type="submission" date="2017-09" db="EMBL/GenBank/DDBJ databases">
        <title>Depth-based differentiation of microbial function through sediment-hosted aquifers and enrichment of novel symbionts in the deep terrestrial subsurface.</title>
        <authorList>
            <person name="Probst A.J."/>
            <person name="Ladd B."/>
            <person name="Jarett J.K."/>
            <person name="Geller-Mcgrath D.E."/>
            <person name="Sieber C.M."/>
            <person name="Emerson J.B."/>
            <person name="Anantharaman K."/>
            <person name="Thomas B.C."/>
            <person name="Malmstrom R."/>
            <person name="Stieglmeier M."/>
            <person name="Klingl A."/>
            <person name="Woyke T."/>
            <person name="Ryan C.M."/>
            <person name="Banfield J.F."/>
        </authorList>
    </citation>
    <scope>NUCLEOTIDE SEQUENCE [LARGE SCALE GENOMIC DNA]</scope>
    <source>
        <strain evidence="1">CG_4_10_14_3_um_filter_34_13</strain>
    </source>
</reference>
<protein>
    <submittedName>
        <fullName evidence="1">Uncharacterized protein</fullName>
    </submittedName>
</protein>
<evidence type="ECO:0000313" key="1">
    <source>
        <dbReference type="EMBL" id="PIY32568.1"/>
    </source>
</evidence>
<evidence type="ECO:0000313" key="2">
    <source>
        <dbReference type="Proteomes" id="UP000230646"/>
    </source>
</evidence>
<proteinExistence type="predicted"/>